<evidence type="ECO:0000313" key="3">
    <source>
        <dbReference type="Proteomes" id="UP000027195"/>
    </source>
</evidence>
<feature type="compositionally biased region" description="Low complexity" evidence="1">
    <location>
        <begin position="712"/>
        <end position="729"/>
    </location>
</feature>
<sequence length="783" mass="87335">MHPFDPAYYTPNPRLAPHINDQGGASAHEGPLGAARLGEDLPTPLRAGTPGAAVRNLEDGNRGPPSRPPAAAGRRKRPPPFDPPTPDRFTSRPCTTPPPPPPKVSERIRKMYKVQRSFDDDRPLVPLNEKELEWQIEQRALQLQREGVMRLHGEGQDYNGTSEDGYGTKERPSSLGLHLATDMGLAVGRSDGEAEKQPNPESFTTVPALHQSVMAKTSRVQEWVQGHPVRTERSAALQPSSSNADFDARSQPHAYPPQPNPVTPAFGEDASYANVGAHRKPYRINTAALIPDTPQNPRSSTPEDMQLDASDHEHEYLGRQPHKDVDVKGKGPAIPEESISDEDFSHQLDNDTLGESDSDHTPRGDGQDMDTENNHTPSEPESLHSAVHIRAEARARYDDRELELYEICQKMYRGMGEVMEQSCLQTQEMKLLMSLMGSHAQVHGSCERKPKPKADASEEELISMDLDSDDEAQRGARASRPKRKPLSVTDFHAAVREHAHDLLDWAPSSEQPFPRVPNHHSNYMIKFKNGENKGCTLECFQVDVSETPGSAWNRSAADVFAEDFTTYWKGPESWMEVREQFISWLGGHRKTYLAWTHDSSDAAQNLRLANKARQTRKRNLWARRVEACRSHPDMWKHAAMVDSLGADGMSLDEDMGNGTYRIRPRLWRHPNLTPFLRALDRIYHDLMTNGAGTSRRGNTPHIRVPPPPSQNPPQASTSAAGPSTAAAQSVAIAPDANALRGTTPGLPRTLYNPAWLESLTKVQMHRLDLQNRDYYFDLPSQLF</sequence>
<dbReference type="InParanoid" id="A0A067LV50"/>
<feature type="compositionally biased region" description="Acidic residues" evidence="1">
    <location>
        <begin position="457"/>
        <end position="470"/>
    </location>
</feature>
<dbReference type="OrthoDB" id="3257007at2759"/>
<accession>A0A067LV50</accession>
<proteinExistence type="predicted"/>
<organism evidence="2 3">
    <name type="scientific">Botryobasidium botryosum (strain FD-172 SS1)</name>
    <dbReference type="NCBI Taxonomy" id="930990"/>
    <lineage>
        <taxon>Eukaryota</taxon>
        <taxon>Fungi</taxon>
        <taxon>Dikarya</taxon>
        <taxon>Basidiomycota</taxon>
        <taxon>Agaricomycotina</taxon>
        <taxon>Agaricomycetes</taxon>
        <taxon>Cantharellales</taxon>
        <taxon>Botryobasidiaceae</taxon>
        <taxon>Botryobasidium</taxon>
    </lineage>
</organism>
<dbReference type="Proteomes" id="UP000027195">
    <property type="component" value="Unassembled WGS sequence"/>
</dbReference>
<dbReference type="HOGENOM" id="CLU_357873_0_0_1"/>
<feature type="region of interest" description="Disordered" evidence="1">
    <location>
        <begin position="443"/>
        <end position="487"/>
    </location>
</feature>
<dbReference type="STRING" id="930990.A0A067LV50"/>
<gene>
    <name evidence="2" type="ORF">BOTBODRAFT_49543</name>
</gene>
<feature type="compositionally biased region" description="Basic and acidic residues" evidence="1">
    <location>
        <begin position="445"/>
        <end position="456"/>
    </location>
</feature>
<feature type="region of interest" description="Disordered" evidence="1">
    <location>
        <begin position="1"/>
        <end position="107"/>
    </location>
</feature>
<evidence type="ECO:0000313" key="2">
    <source>
        <dbReference type="EMBL" id="KDQ06140.1"/>
    </source>
</evidence>
<feature type="region of interest" description="Disordered" evidence="1">
    <location>
        <begin position="690"/>
        <end position="729"/>
    </location>
</feature>
<feature type="compositionally biased region" description="Basic and acidic residues" evidence="1">
    <location>
        <begin position="318"/>
        <end position="329"/>
    </location>
</feature>
<protein>
    <submittedName>
        <fullName evidence="2">Uncharacterized protein</fullName>
    </submittedName>
</protein>
<dbReference type="AlphaFoldDB" id="A0A067LV50"/>
<feature type="region of interest" description="Disordered" evidence="1">
    <location>
        <begin position="318"/>
        <end position="386"/>
    </location>
</feature>
<reference evidence="3" key="1">
    <citation type="journal article" date="2014" name="Proc. Natl. Acad. Sci. U.S.A.">
        <title>Extensive sampling of basidiomycete genomes demonstrates inadequacy of the white-rot/brown-rot paradigm for wood decay fungi.</title>
        <authorList>
            <person name="Riley R."/>
            <person name="Salamov A.A."/>
            <person name="Brown D.W."/>
            <person name="Nagy L.G."/>
            <person name="Floudas D."/>
            <person name="Held B.W."/>
            <person name="Levasseur A."/>
            <person name="Lombard V."/>
            <person name="Morin E."/>
            <person name="Otillar R."/>
            <person name="Lindquist E.A."/>
            <person name="Sun H."/>
            <person name="LaButti K.M."/>
            <person name="Schmutz J."/>
            <person name="Jabbour D."/>
            <person name="Luo H."/>
            <person name="Baker S.E."/>
            <person name="Pisabarro A.G."/>
            <person name="Walton J.D."/>
            <person name="Blanchette R.A."/>
            <person name="Henrissat B."/>
            <person name="Martin F."/>
            <person name="Cullen D."/>
            <person name="Hibbett D.S."/>
            <person name="Grigoriev I.V."/>
        </authorList>
    </citation>
    <scope>NUCLEOTIDE SEQUENCE [LARGE SCALE GENOMIC DNA]</scope>
    <source>
        <strain evidence="3">FD-172 SS1</strain>
    </source>
</reference>
<keyword evidence="3" id="KW-1185">Reference proteome</keyword>
<evidence type="ECO:0000256" key="1">
    <source>
        <dbReference type="SAM" id="MobiDB-lite"/>
    </source>
</evidence>
<feature type="region of interest" description="Disordered" evidence="1">
    <location>
        <begin position="223"/>
        <end position="268"/>
    </location>
</feature>
<feature type="compositionally biased region" description="Basic and acidic residues" evidence="1">
    <location>
        <begin position="357"/>
        <end position="366"/>
    </location>
</feature>
<dbReference type="EMBL" id="KL198154">
    <property type="protein sequence ID" value="KDQ06140.1"/>
    <property type="molecule type" value="Genomic_DNA"/>
</dbReference>
<name>A0A067LV50_BOTB1</name>